<organism evidence="2 3">
    <name type="scientific">Lasiodiplodia hormozganensis</name>
    <dbReference type="NCBI Taxonomy" id="869390"/>
    <lineage>
        <taxon>Eukaryota</taxon>
        <taxon>Fungi</taxon>
        <taxon>Dikarya</taxon>
        <taxon>Ascomycota</taxon>
        <taxon>Pezizomycotina</taxon>
        <taxon>Dothideomycetes</taxon>
        <taxon>Dothideomycetes incertae sedis</taxon>
        <taxon>Botryosphaeriales</taxon>
        <taxon>Botryosphaeriaceae</taxon>
        <taxon>Lasiodiplodia</taxon>
    </lineage>
</organism>
<comment type="caution">
    <text evidence="2">The sequence shown here is derived from an EMBL/GenBank/DDBJ whole genome shotgun (WGS) entry which is preliminary data.</text>
</comment>
<feature type="compositionally biased region" description="Basic and acidic residues" evidence="1">
    <location>
        <begin position="123"/>
        <end position="135"/>
    </location>
</feature>
<reference evidence="2" key="1">
    <citation type="submission" date="2023-06" db="EMBL/GenBank/DDBJ databases">
        <title>Multi-omics analyses reveal the molecular pathogenesis toolkit of Lasiodiplodia hormozganensis, a cross-kingdom pathogen.</title>
        <authorList>
            <person name="Felix C."/>
            <person name="Meneses R."/>
            <person name="Goncalves M.F.M."/>
            <person name="Tilleman L."/>
            <person name="Duarte A.S."/>
            <person name="Jorrin-Novo J.V."/>
            <person name="Van De Peer Y."/>
            <person name="Deforce D."/>
            <person name="Van Nieuwerburgh F."/>
            <person name="Esteves A.C."/>
            <person name="Alves A."/>
        </authorList>
    </citation>
    <scope>NUCLEOTIDE SEQUENCE</scope>
    <source>
        <strain evidence="2">CBS 339.90</strain>
    </source>
</reference>
<feature type="compositionally biased region" description="Low complexity" evidence="1">
    <location>
        <begin position="167"/>
        <end position="183"/>
    </location>
</feature>
<feature type="compositionally biased region" description="Polar residues" evidence="1">
    <location>
        <begin position="113"/>
        <end position="122"/>
    </location>
</feature>
<accession>A0AA39YYS4</accession>
<evidence type="ECO:0000256" key="1">
    <source>
        <dbReference type="SAM" id="MobiDB-lite"/>
    </source>
</evidence>
<feature type="compositionally biased region" description="Polar residues" evidence="1">
    <location>
        <begin position="146"/>
        <end position="159"/>
    </location>
</feature>
<keyword evidence="3" id="KW-1185">Reference proteome</keyword>
<name>A0AA39YYS4_9PEZI</name>
<dbReference type="Proteomes" id="UP001175001">
    <property type="component" value="Unassembled WGS sequence"/>
</dbReference>
<evidence type="ECO:0000313" key="3">
    <source>
        <dbReference type="Proteomes" id="UP001175001"/>
    </source>
</evidence>
<proteinExistence type="predicted"/>
<dbReference type="EMBL" id="JAUJDW010000009">
    <property type="protein sequence ID" value="KAK0661003.1"/>
    <property type="molecule type" value="Genomic_DNA"/>
</dbReference>
<evidence type="ECO:0000313" key="2">
    <source>
        <dbReference type="EMBL" id="KAK0661003.1"/>
    </source>
</evidence>
<gene>
    <name evidence="2" type="ORF">DIS24_g2800</name>
</gene>
<feature type="compositionally biased region" description="Polar residues" evidence="1">
    <location>
        <begin position="198"/>
        <end position="207"/>
    </location>
</feature>
<dbReference type="AlphaFoldDB" id="A0AA39YYS4"/>
<sequence>MDAKNKSDNGKRRVFIPSFLRRSGIKLTADICAEPSEQGAPVQVPDRSSNPGSEPATPDLQPHSHKPQRHFAWRPRSFLNEIATTPLTRTRHCDSPADTMGSGKAKKAETESDNFTSATRPSSESDKSTRMKGDESEVPSAADDGASTTAIYGSLTQSIRGEEEASKGTGSSSGAGTLTPPSSVAEQIDGVDEDSETSSKAPSATVQLSSAMAAYEVAREYQRRVDRGEVRAPTDQDRANYVNWKRNYIAWLAKKRGEEARE</sequence>
<protein>
    <submittedName>
        <fullName evidence="2">Uncharacterized protein</fullName>
    </submittedName>
</protein>
<feature type="compositionally biased region" description="Basic residues" evidence="1">
    <location>
        <begin position="63"/>
        <end position="73"/>
    </location>
</feature>
<feature type="region of interest" description="Disordered" evidence="1">
    <location>
        <begin position="31"/>
        <end position="207"/>
    </location>
</feature>